<gene>
    <name evidence="1" type="ORF">FGO68_gene6024</name>
</gene>
<accession>A0A8J8P5J7</accession>
<dbReference type="EMBL" id="RRYP01000482">
    <property type="protein sequence ID" value="TNV87358.1"/>
    <property type="molecule type" value="Genomic_DNA"/>
</dbReference>
<keyword evidence="2" id="KW-1185">Reference proteome</keyword>
<evidence type="ECO:0000313" key="1">
    <source>
        <dbReference type="EMBL" id="TNV87358.1"/>
    </source>
</evidence>
<evidence type="ECO:0000313" key="2">
    <source>
        <dbReference type="Proteomes" id="UP000785679"/>
    </source>
</evidence>
<dbReference type="Proteomes" id="UP000785679">
    <property type="component" value="Unassembled WGS sequence"/>
</dbReference>
<dbReference type="AlphaFoldDB" id="A0A8J8P5J7"/>
<sequence>MMMVSQLCPSQRNNNSSGLSRLQLSTRHHWVLYLRVMPFRSSTLSFFCGQKLLIQGQFLIAWRLRALDVRKSRCKVCRNSRQGQQVSYRISLCFGGIYIIL</sequence>
<organism evidence="1 2">
    <name type="scientific">Halteria grandinella</name>
    <dbReference type="NCBI Taxonomy" id="5974"/>
    <lineage>
        <taxon>Eukaryota</taxon>
        <taxon>Sar</taxon>
        <taxon>Alveolata</taxon>
        <taxon>Ciliophora</taxon>
        <taxon>Intramacronucleata</taxon>
        <taxon>Spirotrichea</taxon>
        <taxon>Stichotrichia</taxon>
        <taxon>Sporadotrichida</taxon>
        <taxon>Halteriidae</taxon>
        <taxon>Halteria</taxon>
    </lineage>
</organism>
<reference evidence="1" key="1">
    <citation type="submission" date="2019-06" db="EMBL/GenBank/DDBJ databases">
        <authorList>
            <person name="Zheng W."/>
        </authorList>
    </citation>
    <scope>NUCLEOTIDE SEQUENCE</scope>
    <source>
        <strain evidence="1">QDHG01</strain>
    </source>
</reference>
<protein>
    <submittedName>
        <fullName evidence="1">Uncharacterized protein</fullName>
    </submittedName>
</protein>
<proteinExistence type="predicted"/>
<name>A0A8J8P5J7_HALGN</name>
<comment type="caution">
    <text evidence="1">The sequence shown here is derived from an EMBL/GenBank/DDBJ whole genome shotgun (WGS) entry which is preliminary data.</text>
</comment>